<feature type="chain" id="PRO_5004109733" evidence="3">
    <location>
        <begin position="23"/>
        <end position="109"/>
    </location>
</feature>
<dbReference type="STRING" id="675120.N1PGE8"/>
<feature type="signal peptide" evidence="3">
    <location>
        <begin position="1"/>
        <end position="22"/>
    </location>
</feature>
<reference evidence="5" key="1">
    <citation type="journal article" date="2012" name="PLoS Genet.">
        <title>The genomes of the fungal plant pathogens Cladosporium fulvum and Dothistroma septosporum reveal adaptation to different hosts and lifestyles but also signatures of common ancestry.</title>
        <authorList>
            <person name="de Wit P.J.G.M."/>
            <person name="van der Burgt A."/>
            <person name="Oekmen B."/>
            <person name="Stergiopoulos I."/>
            <person name="Abd-Elsalam K.A."/>
            <person name="Aerts A.L."/>
            <person name="Bahkali A.H."/>
            <person name="Beenen H.G."/>
            <person name="Chettri P."/>
            <person name="Cox M.P."/>
            <person name="Datema E."/>
            <person name="de Vries R.P."/>
            <person name="Dhillon B."/>
            <person name="Ganley A.R."/>
            <person name="Griffiths S.A."/>
            <person name="Guo Y."/>
            <person name="Hamelin R.C."/>
            <person name="Henrissat B."/>
            <person name="Kabir M.S."/>
            <person name="Jashni M.K."/>
            <person name="Kema G."/>
            <person name="Klaubauf S."/>
            <person name="Lapidus A."/>
            <person name="Levasseur A."/>
            <person name="Lindquist E."/>
            <person name="Mehrabi R."/>
            <person name="Ohm R.A."/>
            <person name="Owen T.J."/>
            <person name="Salamov A."/>
            <person name="Schwelm A."/>
            <person name="Schijlen E."/>
            <person name="Sun H."/>
            <person name="van den Burg H.A."/>
            <person name="van Ham R.C.H.J."/>
            <person name="Zhang S."/>
            <person name="Goodwin S.B."/>
            <person name="Grigoriev I.V."/>
            <person name="Collemare J."/>
            <person name="Bradshaw R.E."/>
        </authorList>
    </citation>
    <scope>NUCLEOTIDE SEQUENCE [LARGE SCALE GENOMIC DNA]</scope>
    <source>
        <strain evidence="5">NZE10 / CBS 128990</strain>
    </source>
</reference>
<name>N1PGE8_DOTSN</name>
<protein>
    <submittedName>
        <fullName evidence="4">Hydrophobin-like protein</fullName>
    </submittedName>
</protein>
<dbReference type="SUPFAM" id="SSF101751">
    <property type="entry name" value="Hydrophobin II, HfbII"/>
    <property type="match status" value="1"/>
</dbReference>
<dbReference type="GO" id="GO:0005576">
    <property type="term" value="C:extracellular region"/>
    <property type="evidence" value="ECO:0007669"/>
    <property type="project" value="InterPro"/>
</dbReference>
<dbReference type="InterPro" id="IPR036686">
    <property type="entry name" value="Class_II_Hydrophobin_sf"/>
</dbReference>
<dbReference type="Gene3D" id="3.20.120.10">
    <property type="entry name" value="Hydrophobin"/>
    <property type="match status" value="1"/>
</dbReference>
<evidence type="ECO:0000256" key="1">
    <source>
        <dbReference type="ARBA" id="ARBA00009576"/>
    </source>
</evidence>
<comment type="similarity">
    <text evidence="1">Belongs to the cerato-ulmin hydrophobin family.</text>
</comment>
<keyword evidence="3" id="KW-0732">Signal</keyword>
<dbReference type="OMA" id="LYTPQCC"/>
<dbReference type="OrthoDB" id="4500971at2759"/>
<dbReference type="HOGENOM" id="CLU_141181_2_2_1"/>
<proteinExistence type="inferred from homology"/>
<evidence type="ECO:0000313" key="4">
    <source>
        <dbReference type="EMBL" id="EME40396.1"/>
    </source>
</evidence>
<reference evidence="4 5" key="2">
    <citation type="journal article" date="2012" name="PLoS Pathog.">
        <title>Diverse lifestyles and strategies of plant pathogenesis encoded in the genomes of eighteen Dothideomycetes fungi.</title>
        <authorList>
            <person name="Ohm R.A."/>
            <person name="Feau N."/>
            <person name="Henrissat B."/>
            <person name="Schoch C.L."/>
            <person name="Horwitz B.A."/>
            <person name="Barry K.W."/>
            <person name="Condon B.J."/>
            <person name="Copeland A.C."/>
            <person name="Dhillon B."/>
            <person name="Glaser F."/>
            <person name="Hesse C.N."/>
            <person name="Kosti I."/>
            <person name="LaButti K."/>
            <person name="Lindquist E.A."/>
            <person name="Lucas S."/>
            <person name="Salamov A.A."/>
            <person name="Bradshaw R.E."/>
            <person name="Ciuffetti L."/>
            <person name="Hamelin R.C."/>
            <person name="Kema G.H.J."/>
            <person name="Lawrence C."/>
            <person name="Scott J.A."/>
            <person name="Spatafora J.W."/>
            <person name="Turgeon B.G."/>
            <person name="de Wit P.J.G.M."/>
            <person name="Zhong S."/>
            <person name="Goodwin S.B."/>
            <person name="Grigoriev I.V."/>
        </authorList>
    </citation>
    <scope>NUCLEOTIDE SEQUENCE [LARGE SCALE GENOMIC DNA]</scope>
    <source>
        <strain evidence="5">NZE10 / CBS 128990</strain>
    </source>
</reference>
<dbReference type="PANTHER" id="PTHR42341">
    <property type="entry name" value="HYDROPHOBIN"/>
    <property type="match status" value="1"/>
</dbReference>
<organism evidence="4 5">
    <name type="scientific">Dothistroma septosporum (strain NZE10 / CBS 128990)</name>
    <name type="common">Red band needle blight fungus</name>
    <name type="synonym">Mycosphaerella pini</name>
    <dbReference type="NCBI Taxonomy" id="675120"/>
    <lineage>
        <taxon>Eukaryota</taxon>
        <taxon>Fungi</taxon>
        <taxon>Dikarya</taxon>
        <taxon>Ascomycota</taxon>
        <taxon>Pezizomycotina</taxon>
        <taxon>Dothideomycetes</taxon>
        <taxon>Dothideomycetidae</taxon>
        <taxon>Mycosphaerellales</taxon>
        <taxon>Mycosphaerellaceae</taxon>
        <taxon>Dothistroma</taxon>
    </lineage>
</organism>
<keyword evidence="5" id="KW-1185">Reference proteome</keyword>
<evidence type="ECO:0000256" key="2">
    <source>
        <dbReference type="ARBA" id="ARBA00023157"/>
    </source>
</evidence>
<keyword evidence="2" id="KW-1015">Disulfide bond</keyword>
<dbReference type="Proteomes" id="UP000016933">
    <property type="component" value="Unassembled WGS sequence"/>
</dbReference>
<dbReference type="AlphaFoldDB" id="N1PGE8"/>
<dbReference type="Pfam" id="PF06766">
    <property type="entry name" value="Hydrophobin_2"/>
    <property type="match status" value="1"/>
</dbReference>
<dbReference type="EMBL" id="KB446544">
    <property type="protein sequence ID" value="EME40396.1"/>
    <property type="molecule type" value="Genomic_DNA"/>
</dbReference>
<accession>N1PGE8</accession>
<dbReference type="PANTHER" id="PTHR42341:SF1">
    <property type="entry name" value="HYDROPHOBIN"/>
    <property type="match status" value="1"/>
</dbReference>
<evidence type="ECO:0000313" key="5">
    <source>
        <dbReference type="Proteomes" id="UP000016933"/>
    </source>
</evidence>
<dbReference type="CDD" id="cd23508">
    <property type="entry name" value="hydrophobin_II"/>
    <property type="match status" value="1"/>
</dbReference>
<gene>
    <name evidence="4" type="primary">hdp1</name>
    <name evidence="4" type="ORF">DOTSEDRAFT_75009</name>
</gene>
<dbReference type="eggNOG" id="ENOG502T762">
    <property type="taxonomic scope" value="Eukaryota"/>
</dbReference>
<dbReference type="InterPro" id="IPR010636">
    <property type="entry name" value="Class_II_hydrophobin"/>
</dbReference>
<sequence>MQFAAFFFAGLAAISTATPIAGEEPGISGAGTYGPGQVSDGDAAGICTALYTPQCCETSVLGVADLACNTPSVSVDSEQSLINDCAKTGATAECCVLPVAGQALLCYDL</sequence>
<evidence type="ECO:0000256" key="3">
    <source>
        <dbReference type="SAM" id="SignalP"/>
    </source>
</evidence>